<dbReference type="EMBL" id="KE525305">
    <property type="protein sequence ID" value="KFB45666.1"/>
    <property type="molecule type" value="Genomic_DNA"/>
</dbReference>
<dbReference type="EMBL" id="ATLV01020719">
    <property type="status" value="NOT_ANNOTATED_CDS"/>
    <property type="molecule type" value="Genomic_DNA"/>
</dbReference>
<evidence type="ECO:0000313" key="3">
    <source>
        <dbReference type="EnsemblMetazoa" id="ASIC013524-PA"/>
    </source>
</evidence>
<dbReference type="VEuPathDB" id="VectorBase:ASIC013524"/>
<proteinExistence type="predicted"/>
<evidence type="ECO:0000256" key="1">
    <source>
        <dbReference type="SAM" id="MobiDB-lite"/>
    </source>
</evidence>
<keyword evidence="2" id="KW-0418">Kinase</keyword>
<dbReference type="GO" id="GO:0016301">
    <property type="term" value="F:kinase activity"/>
    <property type="evidence" value="ECO:0007669"/>
    <property type="project" value="UniProtKB-KW"/>
</dbReference>
<organism evidence="2">
    <name type="scientific">Anopheles sinensis</name>
    <name type="common">Mosquito</name>
    <dbReference type="NCBI Taxonomy" id="74873"/>
    <lineage>
        <taxon>Eukaryota</taxon>
        <taxon>Metazoa</taxon>
        <taxon>Ecdysozoa</taxon>
        <taxon>Arthropoda</taxon>
        <taxon>Hexapoda</taxon>
        <taxon>Insecta</taxon>
        <taxon>Pterygota</taxon>
        <taxon>Neoptera</taxon>
        <taxon>Endopterygota</taxon>
        <taxon>Diptera</taxon>
        <taxon>Nematocera</taxon>
        <taxon>Culicoidea</taxon>
        <taxon>Culicidae</taxon>
        <taxon>Anophelinae</taxon>
        <taxon>Anopheles</taxon>
    </lineage>
</organism>
<dbReference type="EnsemblMetazoa" id="ASIC013524-RA">
    <property type="protein sequence ID" value="ASIC013524-PA"/>
    <property type="gene ID" value="ASIC013524"/>
</dbReference>
<reference evidence="2 4" key="1">
    <citation type="journal article" date="2014" name="BMC Genomics">
        <title>Genome sequence of Anopheles sinensis provides insight into genetics basis of mosquito competence for malaria parasites.</title>
        <authorList>
            <person name="Zhou D."/>
            <person name="Zhang D."/>
            <person name="Ding G."/>
            <person name="Shi L."/>
            <person name="Hou Q."/>
            <person name="Ye Y."/>
            <person name="Xu Y."/>
            <person name="Zhou H."/>
            <person name="Xiong C."/>
            <person name="Li S."/>
            <person name="Yu J."/>
            <person name="Hong S."/>
            <person name="Yu X."/>
            <person name="Zou P."/>
            <person name="Chen C."/>
            <person name="Chang X."/>
            <person name="Wang W."/>
            <person name="Lv Y."/>
            <person name="Sun Y."/>
            <person name="Ma L."/>
            <person name="Shen B."/>
            <person name="Zhu C."/>
        </authorList>
    </citation>
    <scope>NUCLEOTIDE SEQUENCE [LARGE SCALE GENOMIC DNA]</scope>
</reference>
<feature type="compositionally biased region" description="Basic and acidic residues" evidence="1">
    <location>
        <begin position="66"/>
        <end position="76"/>
    </location>
</feature>
<dbReference type="AlphaFoldDB" id="A0A084W622"/>
<accession>A0A084W622</accession>
<protein>
    <submittedName>
        <fullName evidence="2 3">Atypical/ABC1/ABC1-C protein kinase</fullName>
    </submittedName>
</protein>
<feature type="region of interest" description="Disordered" evidence="1">
    <location>
        <begin position="66"/>
        <end position="89"/>
    </location>
</feature>
<keyword evidence="2" id="KW-0808">Transferase</keyword>
<evidence type="ECO:0000313" key="4">
    <source>
        <dbReference type="Proteomes" id="UP000030765"/>
    </source>
</evidence>
<keyword evidence="4" id="KW-1185">Reference proteome</keyword>
<sequence length="191" mass="20976">MLSRTQFEPDSRIMSCSVPIGAHSHVHAGLRQPAENFPQAPGPSFPPHIIITSASGVHADLPERRLVGQTERDKPPAWKKGKKGTTTTNNNNDGSVFFCSTAGCGAQGWLVENRHRQSPSSFTPTTTEECHLGCFPSFFRPARAAERCVRCAGSFRRFTQRCTSIRAFDAGGPCYHHPVSGSHYVFSTCWL</sequence>
<dbReference type="Proteomes" id="UP000030765">
    <property type="component" value="Unassembled WGS sequence"/>
</dbReference>
<evidence type="ECO:0000313" key="2">
    <source>
        <dbReference type="EMBL" id="KFB45666.1"/>
    </source>
</evidence>
<name>A0A084W622_ANOSI</name>
<gene>
    <name evidence="2" type="ORF">ZHAS_00013524</name>
</gene>
<reference evidence="3" key="2">
    <citation type="submission" date="2020-05" db="UniProtKB">
        <authorList>
            <consortium name="EnsemblMetazoa"/>
        </authorList>
    </citation>
    <scope>IDENTIFICATION</scope>
</reference>